<evidence type="ECO:0000313" key="5">
    <source>
        <dbReference type="Proteomes" id="UP001609175"/>
    </source>
</evidence>
<dbReference type="PROSITE" id="PS50801">
    <property type="entry name" value="STAS"/>
    <property type="match status" value="1"/>
</dbReference>
<dbReference type="SUPFAM" id="SSF52091">
    <property type="entry name" value="SpoIIaa-like"/>
    <property type="match status" value="1"/>
</dbReference>
<protein>
    <recommendedName>
        <fullName evidence="2">Anti-sigma factor antagonist</fullName>
    </recommendedName>
</protein>
<organism evidence="4 5">
    <name type="scientific">Antrihabitans spumae</name>
    <dbReference type="NCBI Taxonomy" id="3373370"/>
    <lineage>
        <taxon>Bacteria</taxon>
        <taxon>Bacillati</taxon>
        <taxon>Actinomycetota</taxon>
        <taxon>Actinomycetes</taxon>
        <taxon>Mycobacteriales</taxon>
        <taxon>Nocardiaceae</taxon>
        <taxon>Antrihabitans</taxon>
    </lineage>
</organism>
<evidence type="ECO:0000256" key="1">
    <source>
        <dbReference type="ARBA" id="ARBA00009013"/>
    </source>
</evidence>
<reference evidence="4 5" key="1">
    <citation type="submission" date="2024-10" db="EMBL/GenBank/DDBJ databases">
        <authorList>
            <person name="Riesco R."/>
        </authorList>
    </citation>
    <scope>NUCLEOTIDE SEQUENCE [LARGE SCALE GENOMIC DNA]</scope>
    <source>
        <strain evidence="4 5">NCIMB 15449</strain>
    </source>
</reference>
<gene>
    <name evidence="4" type="ORF">ACHIPZ_19605</name>
</gene>
<dbReference type="InterPro" id="IPR036513">
    <property type="entry name" value="STAS_dom_sf"/>
</dbReference>
<dbReference type="PANTHER" id="PTHR33495">
    <property type="entry name" value="ANTI-SIGMA FACTOR ANTAGONIST TM_1081-RELATED-RELATED"/>
    <property type="match status" value="1"/>
</dbReference>
<dbReference type="CDD" id="cd07043">
    <property type="entry name" value="STAS_anti-anti-sigma_factors"/>
    <property type="match status" value="1"/>
</dbReference>
<dbReference type="Proteomes" id="UP001609175">
    <property type="component" value="Unassembled WGS sequence"/>
</dbReference>
<sequence>MTTHASEPAASAPDTMNTELSVNGGLTILAVSGTIDMATAPVLQTAVREAVSGTSAGLIIDLSDVEFLASAGMTILVEARQRIGDSAAFAVVADGPATSRPLSLTGLDKALGLYATVAQAVAALGPEA</sequence>
<evidence type="ECO:0000256" key="2">
    <source>
        <dbReference type="RuleBase" id="RU003749"/>
    </source>
</evidence>
<dbReference type="Gene3D" id="3.30.750.24">
    <property type="entry name" value="STAS domain"/>
    <property type="match status" value="1"/>
</dbReference>
<dbReference type="EMBL" id="JBIMSO010000060">
    <property type="protein sequence ID" value="MFH5210394.1"/>
    <property type="molecule type" value="Genomic_DNA"/>
</dbReference>
<proteinExistence type="inferred from homology"/>
<name>A0ABW7JTC3_9NOCA</name>
<evidence type="ECO:0000259" key="3">
    <source>
        <dbReference type="PROSITE" id="PS50801"/>
    </source>
</evidence>
<dbReference type="Pfam" id="PF01740">
    <property type="entry name" value="STAS"/>
    <property type="match status" value="1"/>
</dbReference>
<dbReference type="NCBIfam" id="TIGR00377">
    <property type="entry name" value="ant_ant_sig"/>
    <property type="match status" value="1"/>
</dbReference>
<evidence type="ECO:0000313" key="4">
    <source>
        <dbReference type="EMBL" id="MFH5210394.1"/>
    </source>
</evidence>
<dbReference type="InterPro" id="IPR003658">
    <property type="entry name" value="Anti-sigma_ant"/>
</dbReference>
<comment type="caution">
    <text evidence="4">The sequence shown here is derived from an EMBL/GenBank/DDBJ whole genome shotgun (WGS) entry which is preliminary data.</text>
</comment>
<dbReference type="PANTHER" id="PTHR33495:SF13">
    <property type="entry name" value="ANTI-SIGMA-F FACTOR ANTAGONIST RSFB"/>
    <property type="match status" value="1"/>
</dbReference>
<dbReference type="RefSeq" id="WP_395116073.1">
    <property type="nucleotide sequence ID" value="NZ_JBIMSO010000060.1"/>
</dbReference>
<feature type="domain" description="STAS" evidence="3">
    <location>
        <begin position="16"/>
        <end position="124"/>
    </location>
</feature>
<comment type="similarity">
    <text evidence="1 2">Belongs to the anti-sigma-factor antagonist family.</text>
</comment>
<dbReference type="InterPro" id="IPR002645">
    <property type="entry name" value="STAS_dom"/>
</dbReference>
<accession>A0ABW7JTC3</accession>